<proteinExistence type="inferred from homology"/>
<keyword evidence="4" id="KW-0539">Nucleus</keyword>
<evidence type="ECO:0000256" key="2">
    <source>
        <dbReference type="ARBA" id="ARBA00022705"/>
    </source>
</evidence>
<keyword evidence="3" id="KW-0238">DNA-binding</keyword>
<comment type="subcellular location">
    <subcellularLocation>
        <location evidence="1">Nucleus</location>
    </subcellularLocation>
</comment>
<dbReference type="PANTHER" id="PTHR28605:SF1">
    <property type="entry name" value="CHROMOSOME TRANSMISSION FIDELITY FACTOR 8"/>
    <property type="match status" value="1"/>
</dbReference>
<dbReference type="Pfam" id="PF09696">
    <property type="entry name" value="Ctf8"/>
    <property type="match status" value="1"/>
</dbReference>
<organism evidence="7 8">
    <name type="scientific">Oculimacula yallundae</name>
    <dbReference type="NCBI Taxonomy" id="86028"/>
    <lineage>
        <taxon>Eukaryota</taxon>
        <taxon>Fungi</taxon>
        <taxon>Dikarya</taxon>
        <taxon>Ascomycota</taxon>
        <taxon>Pezizomycotina</taxon>
        <taxon>Leotiomycetes</taxon>
        <taxon>Helotiales</taxon>
        <taxon>Ploettnerulaceae</taxon>
        <taxon>Oculimacula</taxon>
    </lineage>
</organism>
<evidence type="ECO:0000313" key="7">
    <source>
        <dbReference type="EMBL" id="KAL2072996.1"/>
    </source>
</evidence>
<reference evidence="7 8" key="1">
    <citation type="journal article" date="2024" name="Commun. Biol.">
        <title>Comparative genomic analysis of thermophilic fungi reveals convergent evolutionary adaptations and gene losses.</title>
        <authorList>
            <person name="Steindorff A.S."/>
            <person name="Aguilar-Pontes M.V."/>
            <person name="Robinson A.J."/>
            <person name="Andreopoulos B."/>
            <person name="LaButti K."/>
            <person name="Kuo A."/>
            <person name="Mondo S."/>
            <person name="Riley R."/>
            <person name="Otillar R."/>
            <person name="Haridas S."/>
            <person name="Lipzen A."/>
            <person name="Grimwood J."/>
            <person name="Schmutz J."/>
            <person name="Clum A."/>
            <person name="Reid I.D."/>
            <person name="Moisan M.C."/>
            <person name="Butler G."/>
            <person name="Nguyen T.T.M."/>
            <person name="Dewar K."/>
            <person name="Conant G."/>
            <person name="Drula E."/>
            <person name="Henrissat B."/>
            <person name="Hansel C."/>
            <person name="Singer S."/>
            <person name="Hutchinson M.I."/>
            <person name="de Vries R.P."/>
            <person name="Natvig D.O."/>
            <person name="Powell A.J."/>
            <person name="Tsang A."/>
            <person name="Grigoriev I.V."/>
        </authorList>
    </citation>
    <scope>NUCLEOTIDE SEQUENCE [LARGE SCALE GENOMIC DNA]</scope>
    <source>
        <strain evidence="7 8">CBS 494.80</strain>
    </source>
</reference>
<dbReference type="PROSITE" id="PS00018">
    <property type="entry name" value="EF_HAND_1"/>
    <property type="match status" value="1"/>
</dbReference>
<keyword evidence="2" id="KW-0235">DNA replication</keyword>
<dbReference type="PANTHER" id="PTHR28605">
    <property type="entry name" value="CTF8, CHROMOSOME TRANSMISSION FIDELITY FACTOR 8 HOMOLOG (S. CEREVISIAE)"/>
    <property type="match status" value="1"/>
</dbReference>
<evidence type="ECO:0008006" key="9">
    <source>
        <dbReference type="Google" id="ProtNLM"/>
    </source>
</evidence>
<evidence type="ECO:0000256" key="1">
    <source>
        <dbReference type="ARBA" id="ARBA00004123"/>
    </source>
</evidence>
<dbReference type="Proteomes" id="UP001595075">
    <property type="component" value="Unassembled WGS sequence"/>
</dbReference>
<dbReference type="InterPro" id="IPR018607">
    <property type="entry name" value="Ctf8"/>
</dbReference>
<gene>
    <name evidence="7" type="ORF">VTL71DRAFT_10320</name>
</gene>
<evidence type="ECO:0000256" key="4">
    <source>
        <dbReference type="ARBA" id="ARBA00023242"/>
    </source>
</evidence>
<comment type="similarity">
    <text evidence="6">Belongs to the CTF8 family.</text>
</comment>
<evidence type="ECO:0000313" key="8">
    <source>
        <dbReference type="Proteomes" id="UP001595075"/>
    </source>
</evidence>
<name>A0ABR4CU89_9HELO</name>
<evidence type="ECO:0000256" key="6">
    <source>
        <dbReference type="ARBA" id="ARBA00038447"/>
    </source>
</evidence>
<keyword evidence="5" id="KW-0131">Cell cycle</keyword>
<accession>A0ABR4CU89</accession>
<evidence type="ECO:0000256" key="5">
    <source>
        <dbReference type="ARBA" id="ARBA00023306"/>
    </source>
</evidence>
<evidence type="ECO:0000256" key="3">
    <source>
        <dbReference type="ARBA" id="ARBA00023125"/>
    </source>
</evidence>
<dbReference type="EMBL" id="JAZHXI010000003">
    <property type="protein sequence ID" value="KAL2072996.1"/>
    <property type="molecule type" value="Genomic_DNA"/>
</dbReference>
<protein>
    <recommendedName>
        <fullName evidence="9">Sister chromatid cohesion protein Ctf8</fullName>
    </recommendedName>
</protein>
<comment type="caution">
    <text evidence="7">The sequence shown here is derived from an EMBL/GenBank/DDBJ whole genome shotgun (WGS) entry which is preliminary data.</text>
</comment>
<keyword evidence="8" id="KW-1185">Reference proteome</keyword>
<sequence length="165" mass="18326">MAKVEVHPKPLTPYAKVQNPLPQLLQTPSGLALLEMQGTINLPSLDDEDFMSTEPQSGIASQETPIGRLIFPNYDPADPSNTAWMKRVYLYVGKHQRLTGEVKKLPKALAVIRKRDLGVEGQMEVDEDEEGRIEQLEVVEIVKYKILFSIRPEPVGTSGAGDLMS</sequence>
<dbReference type="InterPro" id="IPR018247">
    <property type="entry name" value="EF_Hand_1_Ca_BS"/>
</dbReference>